<dbReference type="NCBIfam" id="NF043036">
    <property type="entry name" value="ErythonDh"/>
    <property type="match status" value="1"/>
</dbReference>
<dbReference type="AlphaFoldDB" id="A0A1M5WJ68"/>
<dbReference type="PANTHER" id="PTHR43103">
    <property type="entry name" value="NUCLEOSIDE-DIPHOSPHATE-SUGAR EPIMERASE"/>
    <property type="match status" value="1"/>
</dbReference>
<accession>A0A1M5WJ68</accession>
<dbReference type="RefSeq" id="WP_073103356.1">
    <property type="nucleotide sequence ID" value="NZ_FQXE01000005.1"/>
</dbReference>
<dbReference type="CDD" id="cd05238">
    <property type="entry name" value="Gne_like_SDR_e"/>
    <property type="match status" value="1"/>
</dbReference>
<dbReference type="SUPFAM" id="SSF51735">
    <property type="entry name" value="NAD(P)-binding Rossmann-fold domains"/>
    <property type="match status" value="1"/>
</dbReference>
<feature type="domain" description="NAD-dependent epimerase/dehydratase" evidence="3">
    <location>
        <begin position="3"/>
        <end position="202"/>
    </location>
</feature>
<protein>
    <submittedName>
        <fullName evidence="4">Nucleoside-diphosphate-sugar epimerase</fullName>
    </submittedName>
</protein>
<dbReference type="Gene3D" id="3.40.50.720">
    <property type="entry name" value="NAD(P)-binding Rossmann-like Domain"/>
    <property type="match status" value="1"/>
</dbReference>
<keyword evidence="2" id="KW-0119">Carbohydrate metabolism</keyword>
<organism evidence="4 5">
    <name type="scientific">Pollutimonas bauzanensis</name>
    <dbReference type="NCBI Taxonomy" id="658167"/>
    <lineage>
        <taxon>Bacteria</taxon>
        <taxon>Pseudomonadati</taxon>
        <taxon>Pseudomonadota</taxon>
        <taxon>Betaproteobacteria</taxon>
        <taxon>Burkholderiales</taxon>
        <taxon>Alcaligenaceae</taxon>
        <taxon>Pollutimonas</taxon>
    </lineage>
</organism>
<evidence type="ECO:0000256" key="1">
    <source>
        <dbReference type="ARBA" id="ARBA00022857"/>
    </source>
</evidence>
<dbReference type="STRING" id="658167.SAMN04488135_105266"/>
<name>A0A1M5WJ68_9BURK</name>
<proteinExistence type="predicted"/>
<evidence type="ECO:0000313" key="4">
    <source>
        <dbReference type="EMBL" id="SHH87284.1"/>
    </source>
</evidence>
<keyword evidence="5" id="KW-1185">Reference proteome</keyword>
<reference evidence="4 5" key="1">
    <citation type="submission" date="2016-11" db="EMBL/GenBank/DDBJ databases">
        <authorList>
            <person name="Jaros S."/>
            <person name="Januszkiewicz K."/>
            <person name="Wedrychowicz H."/>
        </authorList>
    </citation>
    <scope>NUCLEOTIDE SEQUENCE [LARGE SCALE GENOMIC DNA]</scope>
    <source>
        <strain evidence="4 5">CGMCC 1.10190</strain>
    </source>
</reference>
<dbReference type="InterPro" id="IPR036291">
    <property type="entry name" value="NAD(P)-bd_dom_sf"/>
</dbReference>
<evidence type="ECO:0000313" key="5">
    <source>
        <dbReference type="Proteomes" id="UP000184226"/>
    </source>
</evidence>
<dbReference type="OrthoDB" id="9801056at2"/>
<keyword evidence="1" id="KW-0521">NADP</keyword>
<dbReference type="Proteomes" id="UP000184226">
    <property type="component" value="Unassembled WGS sequence"/>
</dbReference>
<dbReference type="GO" id="GO:0016491">
    <property type="term" value="F:oxidoreductase activity"/>
    <property type="evidence" value="ECO:0007669"/>
    <property type="project" value="InterPro"/>
</dbReference>
<dbReference type="InterPro" id="IPR050005">
    <property type="entry name" value="DenD"/>
</dbReference>
<dbReference type="Gene3D" id="3.90.25.10">
    <property type="entry name" value="UDP-galactose 4-epimerase, domain 1"/>
    <property type="match status" value="1"/>
</dbReference>
<gene>
    <name evidence="4" type="ORF">SAMN04488135_105266</name>
</gene>
<dbReference type="InterPro" id="IPR001509">
    <property type="entry name" value="Epimerase_deHydtase"/>
</dbReference>
<dbReference type="EMBL" id="FQXE01000005">
    <property type="protein sequence ID" value="SHH87284.1"/>
    <property type="molecule type" value="Genomic_DNA"/>
</dbReference>
<sequence length="326" mass="34774">MEVLVTGAAGFLGRQLIRELLKLGTLTNRAGQAQRIERITAFDVAALDGIDDPRVRAMTGDIADPGQIERLIGPGIDSVFHLAAIVSGQAEQDFDLGLRINFDATRALLERLRALGANSRFVMTSSVAVFGGALPATVDDAQVWAPQSSYGTEKAMADLLLADYSRRGFVDGRSLRMPTIVVRPGKPNRAASSFASGIIREPVSGAQAICPVSPDTRLWLMSPACAIQNIVHGHELPARQLTGGRVINMPGLSVSVQEMVDALRRVAGDEAAGRVVFERDAAIDAIVSSWPGNLSAVYARALGFAADGDFDSVIRHFIEDQRLAAS</sequence>
<evidence type="ECO:0000256" key="2">
    <source>
        <dbReference type="ARBA" id="ARBA00023277"/>
    </source>
</evidence>
<evidence type="ECO:0000259" key="3">
    <source>
        <dbReference type="Pfam" id="PF01370"/>
    </source>
</evidence>
<dbReference type="Pfam" id="PF01370">
    <property type="entry name" value="Epimerase"/>
    <property type="match status" value="1"/>
</dbReference>
<dbReference type="PANTHER" id="PTHR43103:SF3">
    <property type="entry name" value="ADP-L-GLYCERO-D-MANNO-HEPTOSE-6-EPIMERASE"/>
    <property type="match status" value="1"/>
</dbReference>